<dbReference type="EMBL" id="VTPS01000001">
    <property type="protein sequence ID" value="TZE83580.1"/>
    <property type="molecule type" value="Genomic_DNA"/>
</dbReference>
<gene>
    <name evidence="2" type="ORF">FWJ32_01500</name>
</gene>
<keyword evidence="3" id="KW-1185">Reference proteome</keyword>
<feature type="domain" description="Sporulation stage II protein D amidase enhancer LytB N-terminal" evidence="1">
    <location>
        <begin position="219"/>
        <end position="311"/>
    </location>
</feature>
<dbReference type="RefSeq" id="WP_149544199.1">
    <property type="nucleotide sequence ID" value="NZ_VTPS01000001.1"/>
</dbReference>
<protein>
    <submittedName>
        <fullName evidence="2">SpoIID/LytB domain-containing protein</fullName>
    </submittedName>
</protein>
<dbReference type="GO" id="GO:0030435">
    <property type="term" value="P:sporulation resulting in formation of a cellular spore"/>
    <property type="evidence" value="ECO:0007669"/>
    <property type="project" value="InterPro"/>
</dbReference>
<dbReference type="Pfam" id="PF08486">
    <property type="entry name" value="SpoIID"/>
    <property type="match status" value="1"/>
</dbReference>
<evidence type="ECO:0000313" key="2">
    <source>
        <dbReference type="EMBL" id="TZE83580.1"/>
    </source>
</evidence>
<sequence>MKRPRILIFMAVIVISFVNFSHVLAGYSIPETVRVGLCYNSTAMSVVDISSDGGIDILVHKDNAYDKMMTIKDSGTIKVIKDGYYTFSNGVYTLQDTMQGADAGPYHLKVGDYNNLDEAMAVISELKSEGMDAFLAYNSGYEVWVGSFIDPTHINLQGVSGTLVDGIEDTILVKKDGNTLMAFVNTAGSELYFKPVGGCIYEMGKPYRGDISFLRNDPGGITVVNILPLEEYLYGVLPNEMPATWPEEALKAQAVAARTYAVYNILYSNKFKSIGFDVGCSTDSQVYKGKSSESQATNKAVDATRGIILEYQGKPIEAFFHAHSGGYTADISDIYSLTSPVFTGKKDPYSIGYAPSYDNWSVTYSADDILKKVMPTKGDIGKISSIDVTRSYTGRVLEMDIKGTKGSAKMEKNEIRNTLGLKSTLFDIESDSDIYVMNSSGLVERKMPGDISLVGGNSGINVYAGGNLYTMGYNIIKEIPFFPSVFTLNGSGYGHGVGMSQYGARGMADNGYGFVDILKFYYNDISVYDTIRDKDI</sequence>
<dbReference type="PANTHER" id="PTHR30032">
    <property type="entry name" value="N-ACETYLMURAMOYL-L-ALANINE AMIDASE-RELATED"/>
    <property type="match status" value="1"/>
</dbReference>
<reference evidence="2 3" key="1">
    <citation type="submission" date="2019-08" db="EMBL/GenBank/DDBJ databases">
        <title>Calorimonas adulescens gen. nov., sp. nov., an anaerobic thermophilic bacterium from Sakhalin hot spring.</title>
        <authorList>
            <person name="Khomyakova M.A."/>
            <person name="Merkel A.Y."/>
            <person name="Novikov A."/>
            <person name="Bonch-Osmolovskaya E.A."/>
            <person name="Slobodkin A.I."/>
        </authorList>
    </citation>
    <scope>NUCLEOTIDE SEQUENCE [LARGE SCALE GENOMIC DNA]</scope>
    <source>
        <strain evidence="2 3">A05MB</strain>
    </source>
</reference>
<evidence type="ECO:0000313" key="3">
    <source>
        <dbReference type="Proteomes" id="UP000322976"/>
    </source>
</evidence>
<proteinExistence type="predicted"/>
<evidence type="ECO:0000259" key="1">
    <source>
        <dbReference type="Pfam" id="PF08486"/>
    </source>
</evidence>
<dbReference type="AlphaFoldDB" id="A0A5D8QFV2"/>
<dbReference type="InterPro" id="IPR051922">
    <property type="entry name" value="Bact_Sporulation_Assoc"/>
</dbReference>
<name>A0A5D8QFV2_9THEO</name>
<dbReference type="NCBIfam" id="TIGR02669">
    <property type="entry name" value="SpoIID_LytB"/>
    <property type="match status" value="1"/>
</dbReference>
<dbReference type="Proteomes" id="UP000322976">
    <property type="component" value="Unassembled WGS sequence"/>
</dbReference>
<dbReference type="InterPro" id="IPR013693">
    <property type="entry name" value="SpoIID/LytB_N"/>
</dbReference>
<dbReference type="PANTHER" id="PTHR30032:SF4">
    <property type="entry name" value="AMIDASE ENHANCER"/>
    <property type="match status" value="1"/>
</dbReference>
<dbReference type="InterPro" id="IPR013486">
    <property type="entry name" value="SpoIID/LytB"/>
</dbReference>
<organism evidence="2 3">
    <name type="scientific">Calorimonas adulescens</name>
    <dbReference type="NCBI Taxonomy" id="2606906"/>
    <lineage>
        <taxon>Bacteria</taxon>
        <taxon>Bacillati</taxon>
        <taxon>Bacillota</taxon>
        <taxon>Clostridia</taxon>
        <taxon>Thermoanaerobacterales</taxon>
        <taxon>Thermoanaerobacteraceae</taxon>
        <taxon>Calorimonas</taxon>
    </lineage>
</organism>
<accession>A0A5D8QFV2</accession>
<dbReference type="GO" id="GO:0030288">
    <property type="term" value="C:outer membrane-bounded periplasmic space"/>
    <property type="evidence" value="ECO:0007669"/>
    <property type="project" value="TreeGrafter"/>
</dbReference>
<comment type="caution">
    <text evidence="2">The sequence shown here is derived from an EMBL/GenBank/DDBJ whole genome shotgun (WGS) entry which is preliminary data.</text>
</comment>